<gene>
    <name evidence="1" type="ORF">KDK_55760</name>
</gene>
<keyword evidence="2" id="KW-1185">Reference proteome</keyword>
<sequence length="92" mass="10186">MPMKKTANCENVTEISNVFVPDDSIAIVELSDEELANVVAGAGYAAEGVDDAHMGADGVLYRRAQRRYRRRAAIRRLLRRYMSDDPTVGGDQ</sequence>
<dbReference type="AlphaFoldDB" id="A0A402ARP9"/>
<protein>
    <submittedName>
        <fullName evidence="1">Uncharacterized protein</fullName>
    </submittedName>
</protein>
<evidence type="ECO:0000313" key="1">
    <source>
        <dbReference type="EMBL" id="GCE21776.1"/>
    </source>
</evidence>
<dbReference type="RefSeq" id="WP_126553657.1">
    <property type="nucleotide sequence ID" value="NZ_BIFS01000001.1"/>
</dbReference>
<evidence type="ECO:0000313" key="2">
    <source>
        <dbReference type="Proteomes" id="UP000287188"/>
    </source>
</evidence>
<dbReference type="Proteomes" id="UP000287188">
    <property type="component" value="Unassembled WGS sequence"/>
</dbReference>
<name>A0A402ARP9_9CHLR</name>
<accession>A0A402ARP9</accession>
<dbReference type="EMBL" id="BIFS01000001">
    <property type="protein sequence ID" value="GCE21776.1"/>
    <property type="molecule type" value="Genomic_DNA"/>
</dbReference>
<proteinExistence type="predicted"/>
<organism evidence="1 2">
    <name type="scientific">Dictyobacter kobayashii</name>
    <dbReference type="NCBI Taxonomy" id="2014872"/>
    <lineage>
        <taxon>Bacteria</taxon>
        <taxon>Bacillati</taxon>
        <taxon>Chloroflexota</taxon>
        <taxon>Ktedonobacteria</taxon>
        <taxon>Ktedonobacterales</taxon>
        <taxon>Dictyobacteraceae</taxon>
        <taxon>Dictyobacter</taxon>
    </lineage>
</organism>
<reference evidence="2" key="1">
    <citation type="submission" date="2018-12" db="EMBL/GenBank/DDBJ databases">
        <title>Tengunoibacter tsumagoiensis gen. nov., sp. nov., Dictyobacter kobayashii sp. nov., D. alpinus sp. nov., and D. joshuensis sp. nov. and description of Dictyobacteraceae fam. nov. within the order Ktedonobacterales isolated from Tengu-no-mugimeshi.</title>
        <authorList>
            <person name="Wang C.M."/>
            <person name="Zheng Y."/>
            <person name="Sakai Y."/>
            <person name="Toyoda A."/>
            <person name="Minakuchi Y."/>
            <person name="Abe K."/>
            <person name="Yokota A."/>
            <person name="Yabe S."/>
        </authorList>
    </citation>
    <scope>NUCLEOTIDE SEQUENCE [LARGE SCALE GENOMIC DNA]</scope>
    <source>
        <strain evidence="2">Uno11</strain>
    </source>
</reference>
<comment type="caution">
    <text evidence="1">The sequence shown here is derived from an EMBL/GenBank/DDBJ whole genome shotgun (WGS) entry which is preliminary data.</text>
</comment>